<feature type="region of interest" description="Disordered" evidence="1">
    <location>
        <begin position="41"/>
        <end position="125"/>
    </location>
</feature>
<dbReference type="EMBL" id="DVLC01000049">
    <property type="protein sequence ID" value="HIT46717.1"/>
    <property type="molecule type" value="Genomic_DNA"/>
</dbReference>
<feature type="compositionally biased region" description="Basic and acidic residues" evidence="1">
    <location>
        <begin position="112"/>
        <end position="125"/>
    </location>
</feature>
<proteinExistence type="predicted"/>
<evidence type="ECO:0000313" key="2">
    <source>
        <dbReference type="EMBL" id="HIT46717.1"/>
    </source>
</evidence>
<accession>A0A9D1KH70</accession>
<evidence type="ECO:0000313" key="3">
    <source>
        <dbReference type="Proteomes" id="UP000886881"/>
    </source>
</evidence>
<reference evidence="2" key="2">
    <citation type="journal article" date="2021" name="PeerJ">
        <title>Extensive microbial diversity within the chicken gut microbiome revealed by metagenomics and culture.</title>
        <authorList>
            <person name="Gilroy R."/>
            <person name="Ravi A."/>
            <person name="Getino M."/>
            <person name="Pursley I."/>
            <person name="Horton D.L."/>
            <person name="Alikhan N.F."/>
            <person name="Baker D."/>
            <person name="Gharbi K."/>
            <person name="Hall N."/>
            <person name="Watson M."/>
            <person name="Adriaenssens E.M."/>
            <person name="Foster-Nyarko E."/>
            <person name="Jarju S."/>
            <person name="Secka A."/>
            <person name="Antonio M."/>
            <person name="Oren A."/>
            <person name="Chaudhuri R.R."/>
            <person name="La Ragione R."/>
            <person name="Hildebrand F."/>
            <person name="Pallen M.J."/>
        </authorList>
    </citation>
    <scope>NUCLEOTIDE SEQUENCE</scope>
    <source>
        <strain evidence="2">ChiHecec2B26-709</strain>
    </source>
</reference>
<sequence length="144" mass="15785">MEILIVILVFVLPVLSVIFDKKKRKGVPRVKSKRIILPGGQFSPEAAETQAKRKASVTGHYMSTTVNPKKPASPVKENEARTSPAAGTPTSRQADAQTVADAFVSSARSTRRKDGNAAGTEKKEYSEKQKLIIYSEILKPKFDE</sequence>
<dbReference type="Proteomes" id="UP000886881">
    <property type="component" value="Unassembled WGS sequence"/>
</dbReference>
<comment type="caution">
    <text evidence="2">The sequence shown here is derived from an EMBL/GenBank/DDBJ whole genome shotgun (WGS) entry which is preliminary data.</text>
</comment>
<reference evidence="2" key="1">
    <citation type="submission" date="2020-10" db="EMBL/GenBank/DDBJ databases">
        <authorList>
            <person name="Gilroy R."/>
        </authorList>
    </citation>
    <scope>NUCLEOTIDE SEQUENCE</scope>
    <source>
        <strain evidence="2">ChiHecec2B26-709</strain>
    </source>
</reference>
<dbReference type="AlphaFoldDB" id="A0A9D1KH70"/>
<organism evidence="2 3">
    <name type="scientific">Candidatus Cryptobacteroides merdipullorum</name>
    <dbReference type="NCBI Taxonomy" id="2840771"/>
    <lineage>
        <taxon>Bacteria</taxon>
        <taxon>Pseudomonadati</taxon>
        <taxon>Bacteroidota</taxon>
        <taxon>Bacteroidia</taxon>
        <taxon>Bacteroidales</taxon>
        <taxon>Candidatus Cryptobacteroides</taxon>
    </lineage>
</organism>
<evidence type="ECO:0000256" key="1">
    <source>
        <dbReference type="SAM" id="MobiDB-lite"/>
    </source>
</evidence>
<gene>
    <name evidence="2" type="ORF">IAC35_02530</name>
</gene>
<protein>
    <submittedName>
        <fullName evidence="2">Uncharacterized protein</fullName>
    </submittedName>
</protein>
<name>A0A9D1KH70_9BACT</name>